<dbReference type="AlphaFoldDB" id="A0A1I3L3F0"/>
<dbReference type="Gene3D" id="1.20.5.780">
    <property type="entry name" value="Single helix bin"/>
    <property type="match status" value="1"/>
</dbReference>
<dbReference type="RefSeq" id="WP_092051905.1">
    <property type="nucleotide sequence ID" value="NZ_FOQD01000012.1"/>
</dbReference>
<evidence type="ECO:0000313" key="1">
    <source>
        <dbReference type="EMBL" id="SFI79242.1"/>
    </source>
</evidence>
<gene>
    <name evidence="1" type="ORF">SAMN05421753_112127</name>
</gene>
<dbReference type="Proteomes" id="UP000199518">
    <property type="component" value="Unassembled WGS sequence"/>
</dbReference>
<dbReference type="EMBL" id="FOQD01000012">
    <property type="protein sequence ID" value="SFI79242.1"/>
    <property type="molecule type" value="Genomic_DNA"/>
</dbReference>
<evidence type="ECO:0000313" key="2">
    <source>
        <dbReference type="Proteomes" id="UP000199518"/>
    </source>
</evidence>
<accession>A0A1I3L3F0</accession>
<name>A0A1I3L3F0_9PLAN</name>
<protein>
    <submittedName>
        <fullName evidence="1">Uncharacterized protein</fullName>
    </submittedName>
</protein>
<organism evidence="1 2">
    <name type="scientific">Planctomicrobium piriforme</name>
    <dbReference type="NCBI Taxonomy" id="1576369"/>
    <lineage>
        <taxon>Bacteria</taxon>
        <taxon>Pseudomonadati</taxon>
        <taxon>Planctomycetota</taxon>
        <taxon>Planctomycetia</taxon>
        <taxon>Planctomycetales</taxon>
        <taxon>Planctomycetaceae</taxon>
        <taxon>Planctomicrobium</taxon>
    </lineage>
</organism>
<reference evidence="2" key="1">
    <citation type="submission" date="2016-10" db="EMBL/GenBank/DDBJ databases">
        <authorList>
            <person name="Varghese N."/>
            <person name="Submissions S."/>
        </authorList>
    </citation>
    <scope>NUCLEOTIDE SEQUENCE [LARGE SCALE GENOMIC DNA]</scope>
    <source>
        <strain evidence="2">DSM 26348</strain>
    </source>
</reference>
<keyword evidence="2" id="KW-1185">Reference proteome</keyword>
<dbReference type="STRING" id="1576369.SAMN05421753_112127"/>
<proteinExistence type="predicted"/>
<sequence length="76" mass="8407">MAKKAAKKTVDRHGIQYGVRCSEDDSALFERASDIEGFATVQQWLLTMGRKRARQIIAAAESSPSVRISETVIVPE</sequence>